<dbReference type="Pfam" id="PF04093">
    <property type="entry name" value="MreD"/>
    <property type="match status" value="1"/>
</dbReference>
<dbReference type="InterPro" id="IPR007227">
    <property type="entry name" value="Cell_shape_determining_MreD"/>
</dbReference>
<feature type="transmembrane region" description="Helical" evidence="8">
    <location>
        <begin position="35"/>
        <end position="53"/>
    </location>
</feature>
<keyword evidence="4 8" id="KW-0812">Transmembrane</keyword>
<gene>
    <name evidence="9" type="ORF">BN963_SGAL_00421</name>
</gene>
<comment type="caution">
    <text evidence="9">The sequence shown here is derived from an EMBL/GenBank/DDBJ whole genome shotgun (WGS) entry which is preliminary data.</text>
</comment>
<keyword evidence="5" id="KW-0133">Cell shape</keyword>
<reference evidence="9 10" key="2">
    <citation type="submission" date="2014-05" db="EMBL/GenBank/DDBJ databases">
        <title>Genome sequence of Streptococcus gallolyticus.</title>
        <authorList>
            <person name="Del Campo R."/>
        </authorList>
    </citation>
    <scope>NUCLEOTIDE SEQUENCE [LARGE SCALE GENOMIC DNA]</scope>
    <source>
        <strain evidence="9 10">LMG17956</strain>
    </source>
</reference>
<proteinExistence type="inferred from homology"/>
<feature type="transmembrane region" description="Helical" evidence="8">
    <location>
        <begin position="138"/>
        <end position="160"/>
    </location>
</feature>
<keyword evidence="6 8" id="KW-1133">Transmembrane helix</keyword>
<evidence type="ECO:0000256" key="2">
    <source>
        <dbReference type="ARBA" id="ARBA00007776"/>
    </source>
</evidence>
<dbReference type="EMBL" id="CCBC010000075">
    <property type="protein sequence ID" value="CDO17241.1"/>
    <property type="molecule type" value="Genomic_DNA"/>
</dbReference>
<dbReference type="Proteomes" id="UP000027584">
    <property type="component" value="Unassembled WGS sequence"/>
</dbReference>
<evidence type="ECO:0000256" key="8">
    <source>
        <dbReference type="SAM" id="Phobius"/>
    </source>
</evidence>
<evidence type="ECO:0000256" key="7">
    <source>
        <dbReference type="ARBA" id="ARBA00023136"/>
    </source>
</evidence>
<comment type="subcellular location">
    <subcellularLocation>
        <location evidence="1">Cell membrane</location>
        <topology evidence="1">Multi-pass membrane protein</topology>
    </subcellularLocation>
</comment>
<evidence type="ECO:0000256" key="1">
    <source>
        <dbReference type="ARBA" id="ARBA00004651"/>
    </source>
</evidence>
<evidence type="ECO:0000256" key="5">
    <source>
        <dbReference type="ARBA" id="ARBA00022960"/>
    </source>
</evidence>
<sequence length="171" mass="20054">MIKVKFYKNKYFLLLLLFLLMLIDGQLSFLASSIFSYHLTVSSHLLLLAVLYFYHDKNKYFMFISSLVLGGIFDIYYLNRIGLVIFLLPILVIFTSKISKNFFVSNFQTLIFYIIVLFLFEIVGELGAILLGMTTMSMTYFIAYCFAPTLIYNILMYLIFQKVFKKVFLES</sequence>
<dbReference type="NCBIfam" id="TIGR03426">
    <property type="entry name" value="shape_MreD"/>
    <property type="match status" value="1"/>
</dbReference>
<reference evidence="9 10" key="1">
    <citation type="submission" date="2014-02" db="EMBL/GenBank/DDBJ databases">
        <authorList>
            <person name="Manrique M."/>
        </authorList>
    </citation>
    <scope>NUCLEOTIDE SEQUENCE [LARGE SCALE GENOMIC DNA]</scope>
    <source>
        <strain evidence="9 10">LMG17956</strain>
    </source>
</reference>
<evidence type="ECO:0000256" key="3">
    <source>
        <dbReference type="ARBA" id="ARBA00022475"/>
    </source>
</evidence>
<feature type="transmembrane region" description="Helical" evidence="8">
    <location>
        <begin position="84"/>
        <end position="103"/>
    </location>
</feature>
<organism evidence="9 10">
    <name type="scientific">Streptococcus gallolyticus</name>
    <dbReference type="NCBI Taxonomy" id="315405"/>
    <lineage>
        <taxon>Bacteria</taxon>
        <taxon>Bacillati</taxon>
        <taxon>Bacillota</taxon>
        <taxon>Bacilli</taxon>
        <taxon>Lactobacillales</taxon>
        <taxon>Streptococcaceae</taxon>
        <taxon>Streptococcus</taxon>
    </lineage>
</organism>
<feature type="transmembrane region" description="Helical" evidence="8">
    <location>
        <begin position="110"/>
        <end position="132"/>
    </location>
</feature>
<dbReference type="GO" id="GO:0008360">
    <property type="term" value="P:regulation of cell shape"/>
    <property type="evidence" value="ECO:0007669"/>
    <property type="project" value="UniProtKB-KW"/>
</dbReference>
<name>A0A060RJT4_9STRE</name>
<comment type="similarity">
    <text evidence="2">Belongs to the MreD family.</text>
</comment>
<evidence type="ECO:0000256" key="6">
    <source>
        <dbReference type="ARBA" id="ARBA00022989"/>
    </source>
</evidence>
<keyword evidence="3" id="KW-1003">Cell membrane</keyword>
<keyword evidence="7 8" id="KW-0472">Membrane</keyword>
<dbReference type="AlphaFoldDB" id="A0A060RJT4"/>
<protein>
    <submittedName>
        <fullName evidence="9">Rod shape-determining protein MreD</fullName>
    </submittedName>
</protein>
<dbReference type="GO" id="GO:0005886">
    <property type="term" value="C:plasma membrane"/>
    <property type="evidence" value="ECO:0007669"/>
    <property type="project" value="UniProtKB-SubCell"/>
</dbReference>
<accession>A0A060RJT4</accession>
<evidence type="ECO:0000256" key="4">
    <source>
        <dbReference type="ARBA" id="ARBA00022692"/>
    </source>
</evidence>
<evidence type="ECO:0000313" key="10">
    <source>
        <dbReference type="Proteomes" id="UP000027584"/>
    </source>
</evidence>
<evidence type="ECO:0000313" key="9">
    <source>
        <dbReference type="EMBL" id="CDO17241.1"/>
    </source>
</evidence>